<comment type="caution">
    <text evidence="3">The sequence shown here is derived from an EMBL/GenBank/DDBJ whole genome shotgun (WGS) entry which is preliminary data.</text>
</comment>
<dbReference type="EMBL" id="QLYR01000006">
    <property type="protein sequence ID" value="RAQ28342.1"/>
    <property type="molecule type" value="Genomic_DNA"/>
</dbReference>
<gene>
    <name evidence="3" type="ORF">DPQ25_10110</name>
</gene>
<reference evidence="3 4" key="1">
    <citation type="submission" date="2018-06" db="EMBL/GenBank/DDBJ databases">
        <title>Noncontiguous genome sequence of Ruminococcaceae bacterium ASD2818.</title>
        <authorList>
            <person name="Chaplin A.V."/>
            <person name="Sokolova S.R."/>
            <person name="Kochetkova T.O."/>
            <person name="Goltsov A.Y."/>
            <person name="Trofimov D.Y."/>
            <person name="Efimov B.A."/>
        </authorList>
    </citation>
    <scope>NUCLEOTIDE SEQUENCE [LARGE SCALE GENOMIC DNA]</scope>
    <source>
        <strain evidence="3 4">ASD2818</strain>
    </source>
</reference>
<dbReference type="PROSITE" id="PS50943">
    <property type="entry name" value="HTH_CROC1"/>
    <property type="match status" value="1"/>
</dbReference>
<accession>A0A328UAN8</accession>
<name>A0A328UAN8_9FIRM</name>
<keyword evidence="4" id="KW-1185">Reference proteome</keyword>
<keyword evidence="1" id="KW-0238">DNA-binding</keyword>
<dbReference type="PANTHER" id="PTHR46558:SF11">
    <property type="entry name" value="HTH-TYPE TRANSCRIPTIONAL REGULATOR XRE"/>
    <property type="match status" value="1"/>
</dbReference>
<sequence>MENYFERIKQLRLSRGTTQKELASLLGMTPNAYQKYEYGEREPNMATFIALADYFDVSLDYLVGRSDEPGRH</sequence>
<proteinExistence type="predicted"/>
<dbReference type="InterPro" id="IPR001387">
    <property type="entry name" value="Cro/C1-type_HTH"/>
</dbReference>
<evidence type="ECO:0000256" key="1">
    <source>
        <dbReference type="ARBA" id="ARBA00023125"/>
    </source>
</evidence>
<dbReference type="AlphaFoldDB" id="A0A328UAN8"/>
<organism evidence="3 4">
    <name type="scientific">Hydrogeniiclostridium mannosilyticum</name>
    <dbReference type="NCBI Taxonomy" id="2764322"/>
    <lineage>
        <taxon>Bacteria</taxon>
        <taxon>Bacillati</taxon>
        <taxon>Bacillota</taxon>
        <taxon>Clostridia</taxon>
        <taxon>Eubacteriales</taxon>
        <taxon>Acutalibacteraceae</taxon>
        <taxon>Hydrogeniiclostridium</taxon>
    </lineage>
</organism>
<dbReference type="Proteomes" id="UP000249377">
    <property type="component" value="Unassembled WGS sequence"/>
</dbReference>
<dbReference type="SMART" id="SM00530">
    <property type="entry name" value="HTH_XRE"/>
    <property type="match status" value="1"/>
</dbReference>
<dbReference type="Pfam" id="PF01381">
    <property type="entry name" value="HTH_3"/>
    <property type="match status" value="1"/>
</dbReference>
<dbReference type="RefSeq" id="WP_112333054.1">
    <property type="nucleotide sequence ID" value="NZ_QLYR01000006.1"/>
</dbReference>
<dbReference type="InterPro" id="IPR010982">
    <property type="entry name" value="Lambda_DNA-bd_dom_sf"/>
</dbReference>
<dbReference type="Gene3D" id="1.10.260.40">
    <property type="entry name" value="lambda repressor-like DNA-binding domains"/>
    <property type="match status" value="1"/>
</dbReference>
<dbReference type="CDD" id="cd00093">
    <property type="entry name" value="HTH_XRE"/>
    <property type="match status" value="1"/>
</dbReference>
<evidence type="ECO:0000259" key="2">
    <source>
        <dbReference type="PROSITE" id="PS50943"/>
    </source>
</evidence>
<evidence type="ECO:0000313" key="3">
    <source>
        <dbReference type="EMBL" id="RAQ28342.1"/>
    </source>
</evidence>
<dbReference type="SUPFAM" id="SSF47413">
    <property type="entry name" value="lambda repressor-like DNA-binding domains"/>
    <property type="match status" value="1"/>
</dbReference>
<feature type="domain" description="HTH cro/C1-type" evidence="2">
    <location>
        <begin position="8"/>
        <end position="62"/>
    </location>
</feature>
<protein>
    <submittedName>
        <fullName evidence="3">XRE family transcriptional regulator</fullName>
    </submittedName>
</protein>
<dbReference type="GO" id="GO:0003677">
    <property type="term" value="F:DNA binding"/>
    <property type="evidence" value="ECO:0007669"/>
    <property type="project" value="UniProtKB-KW"/>
</dbReference>
<evidence type="ECO:0000313" key="4">
    <source>
        <dbReference type="Proteomes" id="UP000249377"/>
    </source>
</evidence>
<dbReference type="PANTHER" id="PTHR46558">
    <property type="entry name" value="TRACRIPTIONAL REGULATORY PROTEIN-RELATED-RELATED"/>
    <property type="match status" value="1"/>
</dbReference>